<dbReference type="GO" id="GO:0030976">
    <property type="term" value="F:thiamine pyrophosphate binding"/>
    <property type="evidence" value="ECO:0007669"/>
    <property type="project" value="InterPro"/>
</dbReference>
<dbReference type="GO" id="GO:0016625">
    <property type="term" value="F:oxidoreductase activity, acting on the aldehyde or oxo group of donors, iron-sulfur protein as acceptor"/>
    <property type="evidence" value="ECO:0007669"/>
    <property type="project" value="UniProtKB-ARBA"/>
</dbReference>
<evidence type="ECO:0000256" key="8">
    <source>
        <dbReference type="ARBA" id="ARBA00023014"/>
    </source>
</evidence>
<keyword evidence="4" id="KW-0479">Metal-binding</keyword>
<dbReference type="SUPFAM" id="SSF52518">
    <property type="entry name" value="Thiamin diphosphate-binding fold (THDP-binding)"/>
    <property type="match status" value="1"/>
</dbReference>
<evidence type="ECO:0000256" key="7">
    <source>
        <dbReference type="ARBA" id="ARBA00023004"/>
    </source>
</evidence>
<evidence type="ECO:0000256" key="6">
    <source>
        <dbReference type="ARBA" id="ARBA00023002"/>
    </source>
</evidence>
<dbReference type="Proteomes" id="UP000322876">
    <property type="component" value="Unassembled WGS sequence"/>
</dbReference>
<dbReference type="InterPro" id="IPR029061">
    <property type="entry name" value="THDP-binding"/>
</dbReference>
<keyword evidence="13" id="KW-1185">Reference proteome</keyword>
<reference evidence="12 13" key="1">
    <citation type="submission" date="2019-06" db="EMBL/GenBank/DDBJ databases">
        <title>Genomic insights into carbon and energy metabolism of Deferribacter autotrophicus revealed new metabolic traits in the phylum Deferribacteres.</title>
        <authorList>
            <person name="Slobodkin A.I."/>
            <person name="Slobodkina G.B."/>
            <person name="Allioux M."/>
            <person name="Alain K."/>
            <person name="Jebbar M."/>
            <person name="Shadrin V."/>
            <person name="Kublanov I.V."/>
            <person name="Toshchakov S.V."/>
            <person name="Bonch-Osmolovskaya E.A."/>
        </authorList>
    </citation>
    <scope>NUCLEOTIDE SEQUENCE [LARGE SCALE GENOMIC DNA]</scope>
    <source>
        <strain evidence="12 13">SL50</strain>
    </source>
</reference>
<evidence type="ECO:0000313" key="13">
    <source>
        <dbReference type="Proteomes" id="UP000322876"/>
    </source>
</evidence>
<dbReference type="NCBIfam" id="TIGR02177">
    <property type="entry name" value="PorB_KorB"/>
    <property type="match status" value="1"/>
</dbReference>
<evidence type="ECO:0000313" key="12">
    <source>
        <dbReference type="EMBL" id="KAA0259493.1"/>
    </source>
</evidence>
<keyword evidence="7" id="KW-0408">Iron</keyword>
<name>A0A5A8F7B7_9BACT</name>
<proteinExistence type="predicted"/>
<dbReference type="EMBL" id="VFJB01000001">
    <property type="protein sequence ID" value="KAA0259493.1"/>
    <property type="molecule type" value="Genomic_DNA"/>
</dbReference>
<dbReference type="NCBIfam" id="NF008820">
    <property type="entry name" value="PRK11866.1"/>
    <property type="match status" value="1"/>
</dbReference>
<sequence length="283" mass="31305">MKPMELNTNKKPVWCPGCGNYAIWNALKGAIAELGLNPWEVVTVSGIGCSGKMVNYIKCYGFHSLHGRVIPVATGVKLANKNLTVIANGGDGDGYGMGLGHFIHAMRRNVDITYIVHNNRTYGLTTGQASPTTLKGVVTKSTPEGVIDEPVNPIVYALSAGATFIARGYSGESELLKELIKEGINHKGFALIDVLQPCVSFAKEFSYDFYDNRVYKLDDNYDFTSKENAYKIAYEEDRFALGIIYKDISKPSYEEQHSVLKDKALVEREVRVRDISNILSAYK</sequence>
<feature type="domain" description="Pyruvate ferredoxin oxidoreductase beta subunit C-terminal" evidence="11">
    <location>
        <begin position="198"/>
        <end position="261"/>
    </location>
</feature>
<feature type="domain" description="Thiamine pyrophosphate enzyme TPP-binding" evidence="10">
    <location>
        <begin position="48"/>
        <end position="194"/>
    </location>
</feature>
<dbReference type="GO" id="GO:0045333">
    <property type="term" value="P:cellular respiration"/>
    <property type="evidence" value="ECO:0007669"/>
    <property type="project" value="UniProtKB-ARBA"/>
</dbReference>
<evidence type="ECO:0000259" key="10">
    <source>
        <dbReference type="Pfam" id="PF02775"/>
    </source>
</evidence>
<accession>A0A5A8F7B7</accession>
<comment type="cofactor">
    <cofactor evidence="1">
        <name>Mg(2+)</name>
        <dbReference type="ChEBI" id="CHEBI:18420"/>
    </cofactor>
</comment>
<keyword evidence="5" id="KW-0460">Magnesium</keyword>
<comment type="caution">
    <text evidence="12">The sequence shown here is derived from an EMBL/GenBank/DDBJ whole genome shotgun (WGS) entry which is preliminary data.</text>
</comment>
<gene>
    <name evidence="12" type="ORF">FHQ18_01050</name>
</gene>
<dbReference type="GO" id="GO:0051536">
    <property type="term" value="F:iron-sulfur cluster binding"/>
    <property type="evidence" value="ECO:0007669"/>
    <property type="project" value="UniProtKB-KW"/>
</dbReference>
<dbReference type="Gene3D" id="3.40.50.970">
    <property type="match status" value="1"/>
</dbReference>
<dbReference type="InterPro" id="IPR032686">
    <property type="entry name" value="PFO_beta_C"/>
</dbReference>
<keyword evidence="9" id="KW-0786">Thiamine pyrophosphate</keyword>
<protein>
    <submittedName>
        <fullName evidence="12">2-oxoacid:ferredoxin oxidoreductase subunit beta</fullName>
    </submittedName>
</protein>
<evidence type="ECO:0000256" key="4">
    <source>
        <dbReference type="ARBA" id="ARBA00022723"/>
    </source>
</evidence>
<evidence type="ECO:0000256" key="3">
    <source>
        <dbReference type="ARBA" id="ARBA00001966"/>
    </source>
</evidence>
<dbReference type="PANTHER" id="PTHR48084">
    <property type="entry name" value="2-OXOGLUTARATE OXIDOREDUCTASE SUBUNIT KORB-RELATED"/>
    <property type="match status" value="1"/>
</dbReference>
<evidence type="ECO:0000256" key="2">
    <source>
        <dbReference type="ARBA" id="ARBA00001964"/>
    </source>
</evidence>
<dbReference type="Pfam" id="PF02775">
    <property type="entry name" value="TPP_enzyme_C"/>
    <property type="match status" value="1"/>
</dbReference>
<organism evidence="12 13">
    <name type="scientific">Deferribacter autotrophicus</name>
    <dbReference type="NCBI Taxonomy" id="500465"/>
    <lineage>
        <taxon>Bacteria</taxon>
        <taxon>Pseudomonadati</taxon>
        <taxon>Deferribacterota</taxon>
        <taxon>Deferribacteres</taxon>
        <taxon>Deferribacterales</taxon>
        <taxon>Deferribacteraceae</taxon>
        <taxon>Deferribacter</taxon>
    </lineage>
</organism>
<keyword evidence="6" id="KW-0560">Oxidoreductase</keyword>
<dbReference type="OrthoDB" id="9775140at2"/>
<dbReference type="AlphaFoldDB" id="A0A5A8F7B7"/>
<keyword evidence="8" id="KW-0411">Iron-sulfur</keyword>
<evidence type="ECO:0000256" key="5">
    <source>
        <dbReference type="ARBA" id="ARBA00022842"/>
    </source>
</evidence>
<dbReference type="PANTHER" id="PTHR48084:SF4">
    <property type="entry name" value="2-OXOGLUTARATE OXIDOREDUCTASE SUBUNIT KORB"/>
    <property type="match status" value="1"/>
</dbReference>
<evidence type="ECO:0000256" key="1">
    <source>
        <dbReference type="ARBA" id="ARBA00001946"/>
    </source>
</evidence>
<evidence type="ECO:0000259" key="11">
    <source>
        <dbReference type="Pfam" id="PF12367"/>
    </source>
</evidence>
<evidence type="ECO:0000256" key="9">
    <source>
        <dbReference type="ARBA" id="ARBA00023052"/>
    </source>
</evidence>
<dbReference type="InterPro" id="IPR011896">
    <property type="entry name" value="OFOB"/>
</dbReference>
<dbReference type="InterPro" id="IPR011766">
    <property type="entry name" value="TPP_enzyme_TPP-bd"/>
</dbReference>
<dbReference type="InterPro" id="IPR051457">
    <property type="entry name" value="2-oxoacid:Fd_oxidoreductase"/>
</dbReference>
<comment type="cofactor">
    <cofactor evidence="2">
        <name>thiamine diphosphate</name>
        <dbReference type="ChEBI" id="CHEBI:58937"/>
    </cofactor>
</comment>
<dbReference type="RefSeq" id="WP_149265313.1">
    <property type="nucleotide sequence ID" value="NZ_VFJB01000001.1"/>
</dbReference>
<dbReference type="GO" id="GO:0046872">
    <property type="term" value="F:metal ion binding"/>
    <property type="evidence" value="ECO:0007669"/>
    <property type="project" value="UniProtKB-KW"/>
</dbReference>
<dbReference type="GO" id="GO:0044281">
    <property type="term" value="P:small molecule metabolic process"/>
    <property type="evidence" value="ECO:0007669"/>
    <property type="project" value="UniProtKB-ARBA"/>
</dbReference>
<dbReference type="Pfam" id="PF12367">
    <property type="entry name" value="PFO_beta_C"/>
    <property type="match status" value="1"/>
</dbReference>
<comment type="cofactor">
    <cofactor evidence="3">
        <name>[4Fe-4S] cluster</name>
        <dbReference type="ChEBI" id="CHEBI:49883"/>
    </cofactor>
</comment>
<dbReference type="CDD" id="cd03375">
    <property type="entry name" value="TPP_OGFOR"/>
    <property type="match status" value="1"/>
</dbReference>